<accession>A0A2A2KW15</accession>
<name>A0A2A2KW15_9BILA</name>
<sequence length="175" mass="19542">MISSTFLPLPRSLSQPLPLSLLIAISLQWIIQLVSRLWQSVCQCNFLCKMQNQKPFAGFRRKPSGLRHEKGNAQIGRQNSVAELDGIKRIQRLSVSGHIAAYVVESALTDGQYELLNQHNGNPLVLYSTLSSSPSWTHVDFLASSIRISHAFNIIHEDVRSPLLILTVCDYGEST</sequence>
<dbReference type="AlphaFoldDB" id="A0A2A2KW15"/>
<dbReference type="EMBL" id="LIAE01007628">
    <property type="protein sequence ID" value="PAV77983.1"/>
    <property type="molecule type" value="Genomic_DNA"/>
</dbReference>
<evidence type="ECO:0000313" key="1">
    <source>
        <dbReference type="EMBL" id="PAV77983.1"/>
    </source>
</evidence>
<comment type="caution">
    <text evidence="1">The sequence shown here is derived from an EMBL/GenBank/DDBJ whole genome shotgun (WGS) entry which is preliminary data.</text>
</comment>
<reference evidence="1 2" key="1">
    <citation type="journal article" date="2017" name="Curr. Biol.">
        <title>Genome architecture and evolution of a unichromosomal asexual nematode.</title>
        <authorList>
            <person name="Fradin H."/>
            <person name="Zegar C."/>
            <person name="Gutwein M."/>
            <person name="Lucas J."/>
            <person name="Kovtun M."/>
            <person name="Corcoran D."/>
            <person name="Baugh L.R."/>
            <person name="Kiontke K."/>
            <person name="Gunsalus K."/>
            <person name="Fitch D.H."/>
            <person name="Piano F."/>
        </authorList>
    </citation>
    <scope>NUCLEOTIDE SEQUENCE [LARGE SCALE GENOMIC DNA]</scope>
    <source>
        <strain evidence="1">PF1309</strain>
    </source>
</reference>
<dbReference type="Proteomes" id="UP000218231">
    <property type="component" value="Unassembled WGS sequence"/>
</dbReference>
<dbReference type="STRING" id="2018661.A0A2A2KW15"/>
<dbReference type="OrthoDB" id="26719at2759"/>
<protein>
    <submittedName>
        <fullName evidence="1">Uncharacterized protein</fullName>
    </submittedName>
</protein>
<proteinExistence type="predicted"/>
<gene>
    <name evidence="1" type="ORF">WR25_00879</name>
</gene>
<organism evidence="1 2">
    <name type="scientific">Diploscapter pachys</name>
    <dbReference type="NCBI Taxonomy" id="2018661"/>
    <lineage>
        <taxon>Eukaryota</taxon>
        <taxon>Metazoa</taxon>
        <taxon>Ecdysozoa</taxon>
        <taxon>Nematoda</taxon>
        <taxon>Chromadorea</taxon>
        <taxon>Rhabditida</taxon>
        <taxon>Rhabditina</taxon>
        <taxon>Rhabditomorpha</taxon>
        <taxon>Rhabditoidea</taxon>
        <taxon>Rhabditidae</taxon>
        <taxon>Diploscapter</taxon>
    </lineage>
</organism>
<keyword evidence="2" id="KW-1185">Reference proteome</keyword>
<evidence type="ECO:0000313" key="2">
    <source>
        <dbReference type="Proteomes" id="UP000218231"/>
    </source>
</evidence>